<dbReference type="PANTHER" id="PTHR37984:SF5">
    <property type="entry name" value="PROTEIN NYNRIN-LIKE"/>
    <property type="match status" value="1"/>
</dbReference>
<accession>F2UIR2</accession>
<dbReference type="GeneID" id="16071512"/>
<evidence type="ECO:0000256" key="1">
    <source>
        <dbReference type="ARBA" id="ARBA00022679"/>
    </source>
</evidence>
<dbReference type="GO" id="GO:0004519">
    <property type="term" value="F:endonuclease activity"/>
    <property type="evidence" value="ECO:0007669"/>
    <property type="project" value="UniProtKB-KW"/>
</dbReference>
<evidence type="ECO:0000256" key="8">
    <source>
        <dbReference type="ARBA" id="ARBA00022918"/>
    </source>
</evidence>
<sequence length="1315" mass="144709">MTFQALASKTSVRSTFASCLATAGHHSSVANINLGICVGECPDLTPAMAYPLVKSIMRPSSISADGIKVFAGAEQDANLFFITVEAKLIAAGIDAGIIAEGGADHQGDGQAPAAASSPSPSTHGASGPRTRSRAQRGPRRTGARHDAGDHDDDDDDEGDGDDHGAQPSSSSSSLPSSATPSGGAQVASRASGLLDPRDPQVDAAIFAFLLGVLTGHPLRLAITDNRGRSGVLALRRLRERYIRSGKDHVSRLRQQLSSTTWLPTDTVDTFMSRITDVNSQLLAAGVSIPEDDLRTLVRNELPAEFDVAMRFMEREDPPPSLSKMTADLIQEHGRHDEPMPSLRGRTRRRLTAQRTRTLRQRHSPFRPPAASSRFGSPSFLEDAISIALDLGASEQYDQRGGTRNNGSSARRDSGRPAWRSDRRDPRYQRDRRPRRQDRHTPSSINVVEDVQGLSICSVGAPTQRATVRAVVTGELDGEPRRMLLDTGADVSFASPHLLRDATSALTPVSLRYPNGTTFVARDAAHMPVKVPGVPAVTATLLAAPCPSDVDAVLGTDVLAQNDWVLSFVDDTVRVSKTSQLCSSSATTPTVSASPSHACVQCRPEPQPAPTSASRTPSTDISVKCVSATTVAAYVRRDEVEDVFVALVSAQRSDPTPAQPDHELDTLLHEYADVFSNDLPRSLPPRRPEDLRIRLQPGAKTPPYVRYKLSPPERDELSRQLKDLLRKGFIRPSSSPFAAPVLLVRKKDGSMRFCVDFRRLNHISIKDRYPLPDMLSVLAKCAGHRLYTTLDLCSGYHQLRVHPQDEDTTAFVCDDGQFAWRVMPFGIANGPPVFQRLMDRVTADIPGVLVYLDDIVVFSNTKHQHLRTLRRVFQRLRDERLALKPKKCEFLKPSLLFLGHVLSCHGISVDPDKVDAVMKLAKPSSKTELLSFLGTVNYYRRFLRNMEDIAAPLRELQDLAEWGEAHEHAFNALKQALCNATTLAPPDHNAPFIIRADASDKGIGAVLEQHGRPVEFMSKKLTSAEANYPIRQRELLAIVVALQKWRHYFGFFTVEVITDHKSLLDLQTQSKISERRILRWMETLAEFSIKWTYTPGVDNHVPDTLSRLVGSTTTALVPTQLGTNYEADSAYKKLLARLSPPFRFDGDVLLFHDRRCVVKSDIKAVLRHAHDAHGHPGLFKTLGHLSRRFFWPRMYSDAAEYIQGCHTCLMSKPAVRPTAPLQPLDVPPYPWHTVTCDFVSGFPTVRGFDTIAVYVDKLSKTVHLAPCSKTLDAAGAARLLVDTVNDLGQRPTLCQQGLQGGRQSSRHQTLLLHSLT</sequence>
<proteinExistence type="predicted"/>
<dbReference type="STRING" id="946362.F2UIR2"/>
<dbReference type="GO" id="GO:0003964">
    <property type="term" value="F:RNA-directed DNA polymerase activity"/>
    <property type="evidence" value="ECO:0007669"/>
    <property type="project" value="UniProtKB-KW"/>
</dbReference>
<dbReference type="InterPro" id="IPR001969">
    <property type="entry name" value="Aspartic_peptidase_AS"/>
</dbReference>
<dbReference type="InterPro" id="IPR043128">
    <property type="entry name" value="Rev_trsase/Diguanyl_cyclase"/>
</dbReference>
<evidence type="ECO:0000313" key="12">
    <source>
        <dbReference type="EMBL" id="EGD77111.1"/>
    </source>
</evidence>
<dbReference type="EMBL" id="GL832976">
    <property type="protein sequence ID" value="EGD77111.1"/>
    <property type="molecule type" value="Genomic_DNA"/>
</dbReference>
<dbReference type="InterPro" id="IPR000477">
    <property type="entry name" value="RT_dom"/>
</dbReference>
<dbReference type="eggNOG" id="KOG0017">
    <property type="taxonomic scope" value="Eukaryota"/>
</dbReference>
<feature type="compositionally biased region" description="Acidic residues" evidence="10">
    <location>
        <begin position="149"/>
        <end position="160"/>
    </location>
</feature>
<dbReference type="InterPro" id="IPR043502">
    <property type="entry name" value="DNA/RNA_pol_sf"/>
</dbReference>
<keyword evidence="3" id="KW-0540">Nuclease</keyword>
<dbReference type="GO" id="GO:0004190">
    <property type="term" value="F:aspartic-type endopeptidase activity"/>
    <property type="evidence" value="ECO:0007669"/>
    <property type="project" value="InterPro"/>
</dbReference>
<evidence type="ECO:0000256" key="3">
    <source>
        <dbReference type="ARBA" id="ARBA00022722"/>
    </source>
</evidence>
<feature type="region of interest" description="Disordered" evidence="10">
    <location>
        <begin position="395"/>
        <end position="445"/>
    </location>
</feature>
<dbReference type="PROSITE" id="PS50878">
    <property type="entry name" value="RT_POL"/>
    <property type="match status" value="1"/>
</dbReference>
<dbReference type="CDD" id="cd01647">
    <property type="entry name" value="RT_LTR"/>
    <property type="match status" value="1"/>
</dbReference>
<gene>
    <name evidence="12" type="ORF">PTSG_12587</name>
</gene>
<dbReference type="Pfam" id="PF00078">
    <property type="entry name" value="RVT_1"/>
    <property type="match status" value="1"/>
</dbReference>
<dbReference type="InterPro" id="IPR041577">
    <property type="entry name" value="RT_RNaseH_2"/>
</dbReference>
<keyword evidence="2" id="KW-0548">Nucleotidyltransferase</keyword>
<dbReference type="Proteomes" id="UP000007799">
    <property type="component" value="Unassembled WGS sequence"/>
</dbReference>
<evidence type="ECO:0000256" key="10">
    <source>
        <dbReference type="SAM" id="MobiDB-lite"/>
    </source>
</evidence>
<feature type="compositionally biased region" description="Basic residues" evidence="10">
    <location>
        <begin position="344"/>
        <end position="364"/>
    </location>
</feature>
<protein>
    <recommendedName>
        <fullName evidence="11">Reverse transcriptase domain-containing protein</fullName>
    </recommendedName>
</protein>
<dbReference type="OrthoDB" id="775972at2759"/>
<dbReference type="InterPro" id="IPR021109">
    <property type="entry name" value="Peptidase_aspartic_dom_sf"/>
</dbReference>
<evidence type="ECO:0000256" key="7">
    <source>
        <dbReference type="ARBA" id="ARBA00022908"/>
    </source>
</evidence>
<dbReference type="PANTHER" id="PTHR37984">
    <property type="entry name" value="PROTEIN CBG26694"/>
    <property type="match status" value="1"/>
</dbReference>
<keyword evidence="7" id="KW-0229">DNA integration</keyword>
<dbReference type="SUPFAM" id="SSF56672">
    <property type="entry name" value="DNA/RNA polymerases"/>
    <property type="match status" value="1"/>
</dbReference>
<dbReference type="GO" id="GO:0015074">
    <property type="term" value="P:DNA integration"/>
    <property type="evidence" value="ECO:0007669"/>
    <property type="project" value="UniProtKB-KW"/>
</dbReference>
<evidence type="ECO:0000256" key="6">
    <source>
        <dbReference type="ARBA" id="ARBA00022884"/>
    </source>
</evidence>
<dbReference type="InterPro" id="IPR012337">
    <property type="entry name" value="RNaseH-like_sf"/>
</dbReference>
<dbReference type="SUPFAM" id="SSF53098">
    <property type="entry name" value="Ribonuclease H-like"/>
    <property type="match status" value="1"/>
</dbReference>
<evidence type="ECO:0000256" key="9">
    <source>
        <dbReference type="ARBA" id="ARBA00023268"/>
    </source>
</evidence>
<dbReference type="FunFam" id="3.30.70.270:FF:000020">
    <property type="entry name" value="Transposon Tf2-6 polyprotein-like Protein"/>
    <property type="match status" value="1"/>
</dbReference>
<dbReference type="Pfam" id="PF17919">
    <property type="entry name" value="RT_RNaseH_2"/>
    <property type="match status" value="1"/>
</dbReference>
<dbReference type="InterPro" id="IPR050951">
    <property type="entry name" value="Retrovirus_Pol_polyprotein"/>
</dbReference>
<dbReference type="InterPro" id="IPR036397">
    <property type="entry name" value="RNaseH_sf"/>
</dbReference>
<organism evidence="13">
    <name type="scientific">Salpingoeca rosetta (strain ATCC 50818 / BSB-021)</name>
    <dbReference type="NCBI Taxonomy" id="946362"/>
    <lineage>
        <taxon>Eukaryota</taxon>
        <taxon>Choanoflagellata</taxon>
        <taxon>Craspedida</taxon>
        <taxon>Salpingoecidae</taxon>
        <taxon>Salpingoeca</taxon>
    </lineage>
</organism>
<feature type="compositionally biased region" description="Low complexity" evidence="10">
    <location>
        <begin position="165"/>
        <end position="184"/>
    </location>
</feature>
<evidence type="ECO:0000256" key="5">
    <source>
        <dbReference type="ARBA" id="ARBA00022842"/>
    </source>
</evidence>
<feature type="compositionally biased region" description="Basic residues" evidence="10">
    <location>
        <begin position="130"/>
        <end position="142"/>
    </location>
</feature>
<dbReference type="KEGG" id="sre:PTSG_12587"/>
<feature type="region of interest" description="Disordered" evidence="10">
    <location>
        <begin position="102"/>
        <end position="193"/>
    </location>
</feature>
<name>F2UIR2_SALR5</name>
<dbReference type="Pfam" id="PF17921">
    <property type="entry name" value="Integrase_H2C2"/>
    <property type="match status" value="1"/>
</dbReference>
<keyword evidence="6" id="KW-0694">RNA-binding</keyword>
<dbReference type="SUPFAM" id="SSF50630">
    <property type="entry name" value="Acid proteases"/>
    <property type="match status" value="1"/>
</dbReference>
<dbReference type="RefSeq" id="XP_004990950.1">
    <property type="nucleotide sequence ID" value="XM_004990893.1"/>
</dbReference>
<dbReference type="CDD" id="cd09274">
    <property type="entry name" value="RNase_HI_RT_Ty3"/>
    <property type="match status" value="1"/>
</dbReference>
<keyword evidence="4" id="KW-0378">Hydrolase</keyword>
<feature type="compositionally biased region" description="Basic and acidic residues" evidence="10">
    <location>
        <begin position="409"/>
        <end position="430"/>
    </location>
</feature>
<evidence type="ECO:0000256" key="2">
    <source>
        <dbReference type="ARBA" id="ARBA00022695"/>
    </source>
</evidence>
<evidence type="ECO:0000256" key="4">
    <source>
        <dbReference type="ARBA" id="ARBA00022759"/>
    </source>
</evidence>
<dbReference type="Gene3D" id="3.30.70.270">
    <property type="match status" value="2"/>
</dbReference>
<keyword evidence="1" id="KW-0808">Transferase</keyword>
<dbReference type="InterPro" id="IPR041588">
    <property type="entry name" value="Integrase_H2C2"/>
</dbReference>
<keyword evidence="5" id="KW-0460">Magnesium</keyword>
<dbReference type="PROSITE" id="PS00141">
    <property type="entry name" value="ASP_PROTEASE"/>
    <property type="match status" value="1"/>
</dbReference>
<evidence type="ECO:0000313" key="13">
    <source>
        <dbReference type="Proteomes" id="UP000007799"/>
    </source>
</evidence>
<dbReference type="Gene3D" id="1.10.340.70">
    <property type="match status" value="1"/>
</dbReference>
<keyword evidence="13" id="KW-1185">Reference proteome</keyword>
<dbReference type="InParanoid" id="F2UIR2"/>
<dbReference type="Gene3D" id="3.10.10.10">
    <property type="entry name" value="HIV Type 1 Reverse Transcriptase, subunit A, domain 1"/>
    <property type="match status" value="1"/>
</dbReference>
<dbReference type="Gene3D" id="2.40.70.10">
    <property type="entry name" value="Acid Proteases"/>
    <property type="match status" value="1"/>
</dbReference>
<dbReference type="GO" id="GO:0003723">
    <property type="term" value="F:RNA binding"/>
    <property type="evidence" value="ECO:0007669"/>
    <property type="project" value="UniProtKB-KW"/>
</dbReference>
<reference evidence="12" key="1">
    <citation type="submission" date="2009-08" db="EMBL/GenBank/DDBJ databases">
        <title>Annotation of Salpingoeca rosetta.</title>
        <authorList>
            <consortium name="The Broad Institute Genome Sequencing Platform"/>
            <person name="Russ C."/>
            <person name="Cuomo C."/>
            <person name="Burger G."/>
            <person name="Gray M.W."/>
            <person name="Holland P.W.H."/>
            <person name="King N."/>
            <person name="Lang F.B.F."/>
            <person name="Roger A.J."/>
            <person name="Ruiz-Trillo I."/>
            <person name="Young S.K."/>
            <person name="Zeng Q."/>
            <person name="Gargeya S."/>
            <person name="Alvarado L."/>
            <person name="Berlin A."/>
            <person name="Chapman S.B."/>
            <person name="Chen Z."/>
            <person name="Freedman E."/>
            <person name="Gellesch M."/>
            <person name="Goldberg J."/>
            <person name="Griggs A."/>
            <person name="Gujja S."/>
            <person name="Heilman E."/>
            <person name="Heiman D."/>
            <person name="Howarth C."/>
            <person name="Mehta T."/>
            <person name="Neiman D."/>
            <person name="Pearson M."/>
            <person name="Roberts A."/>
            <person name="Saif S."/>
            <person name="Shea T."/>
            <person name="Shenoy N."/>
            <person name="Sisk P."/>
            <person name="Stolte C."/>
            <person name="Sykes S."/>
            <person name="White J."/>
            <person name="Yandava C."/>
            <person name="Haas B."/>
            <person name="Nusbaum C."/>
            <person name="Birren B."/>
        </authorList>
    </citation>
    <scope>NUCLEOTIDE SEQUENCE [LARGE SCALE GENOMIC DNA]</scope>
    <source>
        <strain evidence="12">ATCC 50818</strain>
    </source>
</reference>
<feature type="compositionally biased region" description="Low complexity" evidence="10">
    <location>
        <begin position="108"/>
        <end position="128"/>
    </location>
</feature>
<keyword evidence="4" id="KW-0255">Endonuclease</keyword>
<feature type="domain" description="Reverse transcriptase" evidence="11">
    <location>
        <begin position="724"/>
        <end position="901"/>
    </location>
</feature>
<keyword evidence="8" id="KW-0695">RNA-directed DNA polymerase</keyword>
<dbReference type="Gene3D" id="3.30.420.10">
    <property type="entry name" value="Ribonuclease H-like superfamily/Ribonuclease H"/>
    <property type="match status" value="1"/>
</dbReference>
<evidence type="ECO:0000259" key="11">
    <source>
        <dbReference type="PROSITE" id="PS50878"/>
    </source>
</evidence>
<dbReference type="GO" id="GO:0006508">
    <property type="term" value="P:proteolysis"/>
    <property type="evidence" value="ECO:0007669"/>
    <property type="project" value="InterPro"/>
</dbReference>
<keyword evidence="9" id="KW-0511">Multifunctional enzyme</keyword>
<feature type="region of interest" description="Disordered" evidence="10">
    <location>
        <begin position="332"/>
        <end position="376"/>
    </location>
</feature>